<dbReference type="Proteomes" id="UP000310158">
    <property type="component" value="Unassembled WGS sequence"/>
</dbReference>
<evidence type="ECO:0000313" key="3">
    <source>
        <dbReference type="EMBL" id="THH19987.1"/>
    </source>
</evidence>
<dbReference type="AlphaFoldDB" id="A0A4S4M5S9"/>
<accession>A0A4S4M5S9</accession>
<keyword evidence="4" id="KW-1185">Reference proteome</keyword>
<feature type="domain" description="LYR motif-containing protein Cup1-like N-terminal" evidence="2">
    <location>
        <begin position="16"/>
        <end position="101"/>
    </location>
</feature>
<evidence type="ECO:0000259" key="2">
    <source>
        <dbReference type="Pfam" id="PF20263"/>
    </source>
</evidence>
<dbReference type="Pfam" id="PF20263">
    <property type="entry name" value="LYRM2-like"/>
    <property type="match status" value="1"/>
</dbReference>
<feature type="compositionally biased region" description="Basic and acidic residues" evidence="1">
    <location>
        <begin position="307"/>
        <end position="316"/>
    </location>
</feature>
<protein>
    <recommendedName>
        <fullName evidence="2">LYR motif-containing protein Cup1-like N-terminal domain-containing protein</fullName>
    </recommendedName>
</protein>
<organism evidence="3 4">
    <name type="scientific">Bondarzewia mesenterica</name>
    <dbReference type="NCBI Taxonomy" id="1095465"/>
    <lineage>
        <taxon>Eukaryota</taxon>
        <taxon>Fungi</taxon>
        <taxon>Dikarya</taxon>
        <taxon>Basidiomycota</taxon>
        <taxon>Agaricomycotina</taxon>
        <taxon>Agaricomycetes</taxon>
        <taxon>Russulales</taxon>
        <taxon>Bondarzewiaceae</taxon>
        <taxon>Bondarzewia</taxon>
    </lineage>
</organism>
<evidence type="ECO:0000313" key="4">
    <source>
        <dbReference type="Proteomes" id="UP000310158"/>
    </source>
</evidence>
<dbReference type="InterPro" id="IPR046896">
    <property type="entry name" value="Cup1-like_N"/>
</dbReference>
<feature type="region of interest" description="Disordered" evidence="1">
    <location>
        <begin position="297"/>
        <end position="318"/>
    </location>
</feature>
<reference evidence="3 4" key="1">
    <citation type="submission" date="2019-02" db="EMBL/GenBank/DDBJ databases">
        <title>Genome sequencing of the rare red list fungi Bondarzewia mesenterica.</title>
        <authorList>
            <person name="Buettner E."/>
            <person name="Kellner H."/>
        </authorList>
    </citation>
    <scope>NUCLEOTIDE SEQUENCE [LARGE SCALE GENOMIC DNA]</scope>
    <source>
        <strain evidence="3 4">DSM 108281</strain>
    </source>
</reference>
<dbReference type="OrthoDB" id="198652at2759"/>
<sequence>MALGKLLTGKKVVLSLYRSALRQVRLLPNNYLRQFWRLKFSDDARTILGTWESEEMRYHKIKRVRKEVKKLQRANAGEQEYLTHILDVAYGRKGPLKYAILKPLLTDPTVPLPPRIIPSVERSRPPVFSRELTALITSDHARISGKALPSSYLTRPPNLPPRADPDSEEARLFGRYSKRLEVNKRRRFFANQWRTVKPPLEITVKHVGDKRAASESSEVDAVTHAGVRGVGLQGAGIFQELKMLAGPVGRTPPMPRRQRQLLQSLTGAPVHDPPPQPSAPTRYLRRRYRELMGRIPILTYTPPSKKPSTDSDDSQRGKYTVSFDSNAIITHGRTFPRIPQADAIDMAWI</sequence>
<gene>
    <name evidence="3" type="ORF">EW146_g1282</name>
</gene>
<evidence type="ECO:0000256" key="1">
    <source>
        <dbReference type="SAM" id="MobiDB-lite"/>
    </source>
</evidence>
<comment type="caution">
    <text evidence="3">The sequence shown here is derived from an EMBL/GenBank/DDBJ whole genome shotgun (WGS) entry which is preliminary data.</text>
</comment>
<proteinExistence type="predicted"/>
<dbReference type="EMBL" id="SGPL01000031">
    <property type="protein sequence ID" value="THH19987.1"/>
    <property type="molecule type" value="Genomic_DNA"/>
</dbReference>
<name>A0A4S4M5S9_9AGAM</name>
<feature type="region of interest" description="Disordered" evidence="1">
    <location>
        <begin position="148"/>
        <end position="167"/>
    </location>
</feature>